<dbReference type="Gene3D" id="1.20.970.20">
    <property type="entry name" value="Glycogen synthesis protein GlgS"/>
    <property type="match status" value="1"/>
</dbReference>
<dbReference type="GO" id="GO:1900191">
    <property type="term" value="P:negative regulation of single-species biofilm formation"/>
    <property type="evidence" value="ECO:0007669"/>
    <property type="project" value="UniProtKB-UniRule"/>
</dbReference>
<comment type="similarity">
    <text evidence="1">Belongs to the GlgS family.</text>
</comment>
<dbReference type="Pfam" id="PF08971">
    <property type="entry name" value="GlgS"/>
    <property type="match status" value="1"/>
</dbReference>
<dbReference type="AlphaFoldDB" id="A0A5V6PZ76"/>
<dbReference type="EMBL" id="AAHDIR010000014">
    <property type="protein sequence ID" value="EBU8205694.1"/>
    <property type="molecule type" value="Genomic_DNA"/>
</dbReference>
<gene>
    <name evidence="1" type="primary">glgS</name>
    <name evidence="2" type="ORF">DLM21_15265</name>
</gene>
<sequence>MTLNSKHNDWRDMLMNQQDINALKNFDFLARSFARMHALGQPVDIDAVTGNMSDEQQAWFRERYDHYRKQAERARVIELR</sequence>
<dbReference type="InterPro" id="IPR036295">
    <property type="entry name" value="GlgS_sf"/>
</dbReference>
<name>A0A5V6PZ76_SALET</name>
<evidence type="ECO:0000313" key="2">
    <source>
        <dbReference type="EMBL" id="EBU8205694.1"/>
    </source>
</evidence>
<dbReference type="NCBIfam" id="NF002793">
    <property type="entry name" value="PRK02922.1"/>
    <property type="match status" value="1"/>
</dbReference>
<evidence type="ECO:0000256" key="1">
    <source>
        <dbReference type="HAMAP-Rule" id="MF_00525"/>
    </source>
</evidence>
<comment type="function">
    <text evidence="1">Major determinant of cell surface composition. Negatively regulates motility, adhesion and synthesis of biofilm exopolysaccharides.</text>
</comment>
<comment type="caution">
    <text evidence="2">The sequence shown here is derived from an EMBL/GenBank/DDBJ whole genome shotgun (WGS) entry which is preliminary data.</text>
</comment>
<accession>A0A5V6PZ76</accession>
<dbReference type="HAMAP" id="MF_00525">
    <property type="entry name" value="GlgS"/>
    <property type="match status" value="1"/>
</dbReference>
<reference evidence="2" key="1">
    <citation type="submission" date="2018-05" db="EMBL/GenBank/DDBJ databases">
        <authorList>
            <person name="Ashton P.M."/>
            <person name="Dallman T."/>
            <person name="Nair S."/>
            <person name="De Pinna E."/>
            <person name="Peters T."/>
            <person name="Grant K."/>
        </authorList>
    </citation>
    <scope>NUCLEOTIDE SEQUENCE</scope>
    <source>
        <strain evidence="2">374031</strain>
    </source>
</reference>
<dbReference type="GO" id="GO:1902201">
    <property type="term" value="P:negative regulation of bacterial-type flagellum-dependent cell motility"/>
    <property type="evidence" value="ECO:0007669"/>
    <property type="project" value="UniProtKB-UniRule"/>
</dbReference>
<dbReference type="SUPFAM" id="SSF109747">
    <property type="entry name" value="Glycogen synthesis protein GlgS"/>
    <property type="match status" value="1"/>
</dbReference>
<protein>
    <recommendedName>
        <fullName evidence="1">Surface composition regulator</fullName>
    </recommendedName>
</protein>
<proteinExistence type="inferred from homology"/>
<dbReference type="InterPro" id="IPR015065">
    <property type="entry name" value="GlgS"/>
</dbReference>
<organism evidence="2">
    <name type="scientific">Salmonella enterica subsp. enterica serovar Cardoner</name>
    <dbReference type="NCBI Taxonomy" id="2564309"/>
    <lineage>
        <taxon>Bacteria</taxon>
        <taxon>Pseudomonadati</taxon>
        <taxon>Pseudomonadota</taxon>
        <taxon>Gammaproteobacteria</taxon>
        <taxon>Enterobacterales</taxon>
        <taxon>Enterobacteriaceae</taxon>
        <taxon>Salmonella</taxon>
    </lineage>
</organism>